<protein>
    <submittedName>
        <fullName evidence="1">Uncharacterized protein</fullName>
    </submittedName>
</protein>
<evidence type="ECO:0000313" key="2">
    <source>
        <dbReference type="Proteomes" id="UP000054815"/>
    </source>
</evidence>
<organism evidence="1 2">
    <name type="scientific">Trichinella pseudospiralis</name>
    <name type="common">Parasitic roundworm</name>
    <dbReference type="NCBI Taxonomy" id="6337"/>
    <lineage>
        <taxon>Eukaryota</taxon>
        <taxon>Metazoa</taxon>
        <taxon>Ecdysozoa</taxon>
        <taxon>Nematoda</taxon>
        <taxon>Enoplea</taxon>
        <taxon>Dorylaimia</taxon>
        <taxon>Trichinellida</taxon>
        <taxon>Trichinellidae</taxon>
        <taxon>Trichinella</taxon>
    </lineage>
</organism>
<accession>A0A0V0YAK3</accession>
<sequence>MLTIEKVIEKCMTRSNYFLEPFQRERERERESNRIKLTDQMDNCTSLTLKCIETVSHVEKQAK</sequence>
<dbReference type="EMBL" id="JYDU01000032">
    <property type="protein sequence ID" value="KRX97425.1"/>
    <property type="molecule type" value="Genomic_DNA"/>
</dbReference>
<gene>
    <name evidence="1" type="ORF">T4E_11771</name>
</gene>
<dbReference type="AlphaFoldDB" id="A0A0V0YAK3"/>
<name>A0A0V0YAK3_TRIPS</name>
<dbReference type="Proteomes" id="UP000054815">
    <property type="component" value="Unassembled WGS sequence"/>
</dbReference>
<reference evidence="1 2" key="1">
    <citation type="submission" date="2015-01" db="EMBL/GenBank/DDBJ databases">
        <title>Evolution of Trichinella species and genotypes.</title>
        <authorList>
            <person name="Korhonen P.K."/>
            <person name="Edoardo P."/>
            <person name="Giuseppe L.R."/>
            <person name="Gasser R.B."/>
        </authorList>
    </citation>
    <scope>NUCLEOTIDE SEQUENCE [LARGE SCALE GENOMIC DNA]</scope>
    <source>
        <strain evidence="1">ISS141</strain>
    </source>
</reference>
<proteinExistence type="predicted"/>
<evidence type="ECO:0000313" key="1">
    <source>
        <dbReference type="EMBL" id="KRX97425.1"/>
    </source>
</evidence>
<comment type="caution">
    <text evidence="1">The sequence shown here is derived from an EMBL/GenBank/DDBJ whole genome shotgun (WGS) entry which is preliminary data.</text>
</comment>